<evidence type="ECO:0000313" key="2">
    <source>
        <dbReference type="EMBL" id="KAK1620189.1"/>
    </source>
</evidence>
<organism evidence="2 3">
    <name type="scientific">Lolium multiflorum</name>
    <name type="common">Italian ryegrass</name>
    <name type="synonym">Lolium perenne subsp. multiflorum</name>
    <dbReference type="NCBI Taxonomy" id="4521"/>
    <lineage>
        <taxon>Eukaryota</taxon>
        <taxon>Viridiplantae</taxon>
        <taxon>Streptophyta</taxon>
        <taxon>Embryophyta</taxon>
        <taxon>Tracheophyta</taxon>
        <taxon>Spermatophyta</taxon>
        <taxon>Magnoliopsida</taxon>
        <taxon>Liliopsida</taxon>
        <taxon>Poales</taxon>
        <taxon>Poaceae</taxon>
        <taxon>BOP clade</taxon>
        <taxon>Pooideae</taxon>
        <taxon>Poodae</taxon>
        <taxon>Poeae</taxon>
        <taxon>Poeae Chloroplast Group 2 (Poeae type)</taxon>
        <taxon>Loliodinae</taxon>
        <taxon>Loliinae</taxon>
        <taxon>Lolium</taxon>
    </lineage>
</organism>
<reference evidence="2" key="1">
    <citation type="submission" date="2023-07" db="EMBL/GenBank/DDBJ databases">
        <title>A chromosome-level genome assembly of Lolium multiflorum.</title>
        <authorList>
            <person name="Chen Y."/>
            <person name="Copetti D."/>
            <person name="Kolliker R."/>
            <person name="Studer B."/>
        </authorList>
    </citation>
    <scope>NUCLEOTIDE SEQUENCE</scope>
    <source>
        <strain evidence="2">02402/16</strain>
        <tissue evidence="2">Leaf</tissue>
    </source>
</reference>
<keyword evidence="3" id="KW-1185">Reference proteome</keyword>
<accession>A0AAD8RID3</accession>
<dbReference type="Proteomes" id="UP001231189">
    <property type="component" value="Unassembled WGS sequence"/>
</dbReference>
<dbReference type="EMBL" id="JAUUTY010000006">
    <property type="protein sequence ID" value="KAK1620189.1"/>
    <property type="molecule type" value="Genomic_DNA"/>
</dbReference>
<evidence type="ECO:0000313" key="3">
    <source>
        <dbReference type="Proteomes" id="UP001231189"/>
    </source>
</evidence>
<comment type="caution">
    <text evidence="2">The sequence shown here is derived from an EMBL/GenBank/DDBJ whole genome shotgun (WGS) entry which is preliminary data.</text>
</comment>
<dbReference type="PANTHER" id="PTHR47481">
    <property type="match status" value="1"/>
</dbReference>
<gene>
    <name evidence="2" type="ORF">QYE76_025706</name>
</gene>
<protein>
    <submittedName>
        <fullName evidence="2">Uncharacterized protein</fullName>
    </submittedName>
</protein>
<dbReference type="PANTHER" id="PTHR47481:SF31">
    <property type="entry name" value="OS01G0873500 PROTEIN"/>
    <property type="match status" value="1"/>
</dbReference>
<dbReference type="AlphaFoldDB" id="A0AAD8RID3"/>
<proteinExistence type="predicted"/>
<name>A0AAD8RID3_LOLMU</name>
<feature type="compositionally biased region" description="Gly residues" evidence="1">
    <location>
        <begin position="121"/>
        <end position="141"/>
    </location>
</feature>
<sequence>MTTSEYFNRMKGYADPMASAGKPLTDEEILGYILSGMGPEYEPLVASITSRDTPVTLNSFYAYLLSAEMRIEQQATLGEIHPSANAADTRHRNGGHGGGHRGGDGRHNGGGQGDCGRRHGGNGGGRGRGNPNGGVRHGGGGPRPTCQVCGKYFHDALRCRNRFNHAFQPDEPRLRNTNIAHANNTSNNNWYFDSGAMEHLTADLDRLNFQEHYTGMDSVQVANGAGLQITHTGHSQITGSSRPLLNNILRRLGIASHDFHFSTVGLCRGRELSCRGTAIACRASISCRSSSVSWHGLALCHDSVVRRLRASYPFTDGCRSCSSPPHDDAHAHCQHQASRPY</sequence>
<evidence type="ECO:0000256" key="1">
    <source>
        <dbReference type="SAM" id="MobiDB-lite"/>
    </source>
</evidence>
<feature type="region of interest" description="Disordered" evidence="1">
    <location>
        <begin position="85"/>
        <end position="141"/>
    </location>
</feature>